<reference evidence="2 4" key="2">
    <citation type="submission" date="2014-01" db="EMBL/GenBank/DDBJ databases">
        <title>Draft genome sequencing of Bacillus alcalophilus CGMCC 1.3604.</title>
        <authorList>
            <person name="Yang J."/>
            <person name="Diao L."/>
            <person name="Yang S."/>
        </authorList>
    </citation>
    <scope>NUCLEOTIDE SEQUENCE [LARGE SCALE GENOMIC DNA]</scope>
    <source>
        <strain evidence="2 4">CGMCC 1.3604</strain>
    </source>
</reference>
<evidence type="ECO:0000313" key="1">
    <source>
        <dbReference type="EMBL" id="KGA96219.1"/>
    </source>
</evidence>
<evidence type="ECO:0000313" key="2">
    <source>
        <dbReference type="EMBL" id="THG92314.1"/>
    </source>
</evidence>
<dbReference type="eggNOG" id="COG2834">
    <property type="taxonomic scope" value="Bacteria"/>
</dbReference>
<dbReference type="PANTHER" id="PTHR37507">
    <property type="entry name" value="SPORULATION PROTEIN YDCC"/>
    <property type="match status" value="1"/>
</dbReference>
<dbReference type="PROSITE" id="PS51257">
    <property type="entry name" value="PROKAR_LIPOPROTEIN"/>
    <property type="match status" value="1"/>
</dbReference>
<dbReference type="InterPro" id="IPR029046">
    <property type="entry name" value="LolA/LolB/LppX"/>
</dbReference>
<dbReference type="Gene3D" id="2.50.20.10">
    <property type="entry name" value="Lipoprotein localisation LolA/LolB/LppX"/>
    <property type="match status" value="1"/>
</dbReference>
<dbReference type="RefSeq" id="WP_004427161.1">
    <property type="nucleotide sequence ID" value="NZ_ALPT02000073.1"/>
</dbReference>
<dbReference type="STRING" id="1218173.BALCAV_0217650"/>
<protein>
    <submittedName>
        <fullName evidence="1">Sporulation protein</fullName>
    </submittedName>
</protein>
<organism evidence="1 3">
    <name type="scientific">Alkalihalobacillus alcalophilus ATCC 27647 = CGMCC 1.3604</name>
    <dbReference type="NCBI Taxonomy" id="1218173"/>
    <lineage>
        <taxon>Bacteria</taxon>
        <taxon>Bacillati</taxon>
        <taxon>Bacillota</taxon>
        <taxon>Bacilli</taxon>
        <taxon>Bacillales</taxon>
        <taxon>Bacillaceae</taxon>
        <taxon>Alkalihalobacillus</taxon>
    </lineage>
</organism>
<comment type="caution">
    <text evidence="1">The sequence shown here is derived from an EMBL/GenBank/DDBJ whole genome shotgun (WGS) entry which is preliminary data.</text>
</comment>
<dbReference type="SUPFAM" id="SSF89392">
    <property type="entry name" value="Prokaryotic lipoproteins and lipoprotein localization factors"/>
    <property type="match status" value="1"/>
</dbReference>
<proteinExistence type="predicted"/>
<dbReference type="EMBL" id="JALP01000005">
    <property type="protein sequence ID" value="THG92314.1"/>
    <property type="molecule type" value="Genomic_DNA"/>
</dbReference>
<dbReference type="AlphaFoldDB" id="A0A094WEP1"/>
<dbReference type="Proteomes" id="UP000297014">
    <property type="component" value="Unassembled WGS sequence"/>
</dbReference>
<reference evidence="1 3" key="1">
    <citation type="journal article" date="2014" name="Genome Announc.">
        <title>Draft Genome Sequence of Bacillus alcalophilus AV1934, a Classic Alkaliphile Isolated from Human Feces in 1934.</title>
        <authorList>
            <person name="Attie O."/>
            <person name="Jayaprakash A."/>
            <person name="Shah H."/>
            <person name="Paulsen I.T."/>
            <person name="Morino M."/>
            <person name="Takahashi Y."/>
            <person name="Narumi I."/>
            <person name="Sachidanandam R."/>
            <person name="Satoh K."/>
            <person name="Ito M."/>
            <person name="Krulwich T.A."/>
        </authorList>
    </citation>
    <scope>NUCLEOTIDE SEQUENCE [LARGE SCALE GENOMIC DNA]</scope>
    <source>
        <strain evidence="1 3">AV1934</strain>
    </source>
</reference>
<dbReference type="Proteomes" id="UP000002754">
    <property type="component" value="Unassembled WGS sequence"/>
</dbReference>
<keyword evidence="3" id="KW-1185">Reference proteome</keyword>
<sequence length="337" mass="38478">MKKVSWFVIMSLLIAVILVGCGEKSQQDIITDLENKMSDMAGYKSQATMTLQTGKEPQTYEVEVWHQAESYYRVALNNDNKDQSQIILRNDEGVFVLTPALNKSFRFQSDWPKNSSQVYLYESLVHDILLDPERTFTATEDHYIFTTNTNYQNKNLNTQEVTLNKKDLSPVQVKIMNTDLEVLVQLDFTGFELDPSFNIEEDFDMKRNMTAAQMNDVPAMSEEVEPMMAYFPLYTPEGVSVETSEKVQSENGERYIIKYSGEKSYTLIQEQTQVVPAMVPMNVTTGIPVDLGYTVGVMTEESLMWSYNGVDFVLASTELEQQEMIEIAQSVYGSEEK</sequence>
<dbReference type="OrthoDB" id="9785380at2"/>
<accession>A0A094WEP1</accession>
<evidence type="ECO:0000313" key="4">
    <source>
        <dbReference type="Proteomes" id="UP000297014"/>
    </source>
</evidence>
<dbReference type="InterPro" id="IPR052944">
    <property type="entry name" value="Sporulation_related"/>
</dbReference>
<dbReference type="EMBL" id="ALPT02000073">
    <property type="protein sequence ID" value="KGA96219.1"/>
    <property type="molecule type" value="Genomic_DNA"/>
</dbReference>
<dbReference type="PANTHER" id="PTHR37507:SF2">
    <property type="entry name" value="SPORULATION PROTEIN YDCC"/>
    <property type="match status" value="1"/>
</dbReference>
<name>A0A094WEP1_ALKAL</name>
<evidence type="ECO:0000313" key="3">
    <source>
        <dbReference type="Proteomes" id="UP000002754"/>
    </source>
</evidence>
<gene>
    <name evidence="2" type="ORF">AJ85_11175</name>
    <name evidence="1" type="ORF">BALCAV_0217650</name>
</gene>